<gene>
    <name evidence="2" type="ordered locus">Acid345_4510</name>
</gene>
<dbReference type="EMBL" id="CP000360">
    <property type="protein sequence ID" value="ABF43510.1"/>
    <property type="molecule type" value="Genomic_DNA"/>
</dbReference>
<protein>
    <recommendedName>
        <fullName evidence="4">Transmembrane protein</fullName>
    </recommendedName>
</protein>
<proteinExistence type="predicted"/>
<keyword evidence="1" id="KW-0472">Membrane</keyword>
<sequence>MELPGCGGELNARQRRAYLLYWISLALYCVLLPVAVLLTKHFHAWRWKPLFMLLPLATVVLILRGMALYFAAADEMQRRILAESCAYAFAISVFATIAVGFFEGTVLPHIDWSVRFSFMMVVWGVAAMITKKRYQ</sequence>
<accession>Q1IHZ0</accession>
<evidence type="ECO:0000256" key="1">
    <source>
        <dbReference type="SAM" id="Phobius"/>
    </source>
</evidence>
<dbReference type="OrthoDB" id="161915at2"/>
<dbReference type="AlphaFoldDB" id="Q1IHZ0"/>
<evidence type="ECO:0000313" key="3">
    <source>
        <dbReference type="Proteomes" id="UP000002432"/>
    </source>
</evidence>
<dbReference type="Proteomes" id="UP000002432">
    <property type="component" value="Chromosome"/>
</dbReference>
<organism evidence="2 3">
    <name type="scientific">Koribacter versatilis (strain Ellin345)</name>
    <dbReference type="NCBI Taxonomy" id="204669"/>
    <lineage>
        <taxon>Bacteria</taxon>
        <taxon>Pseudomonadati</taxon>
        <taxon>Acidobacteriota</taxon>
        <taxon>Terriglobia</taxon>
        <taxon>Terriglobales</taxon>
        <taxon>Candidatus Korobacteraceae</taxon>
        <taxon>Candidatus Korobacter</taxon>
    </lineage>
</organism>
<dbReference type="KEGG" id="aba:Acid345_4510"/>
<feature type="transmembrane region" description="Helical" evidence="1">
    <location>
        <begin position="84"/>
        <end position="102"/>
    </location>
</feature>
<dbReference type="STRING" id="204669.Acid345_4510"/>
<evidence type="ECO:0008006" key="4">
    <source>
        <dbReference type="Google" id="ProtNLM"/>
    </source>
</evidence>
<dbReference type="HOGENOM" id="CLU_121976_1_0_0"/>
<evidence type="ECO:0000313" key="2">
    <source>
        <dbReference type="EMBL" id="ABF43510.1"/>
    </source>
</evidence>
<dbReference type="RefSeq" id="WP_011525307.1">
    <property type="nucleotide sequence ID" value="NC_008009.1"/>
</dbReference>
<reference evidence="2 3" key="1">
    <citation type="journal article" date="2009" name="Appl. Environ. Microbiol.">
        <title>Three genomes from the phylum Acidobacteria provide insight into the lifestyles of these microorganisms in soils.</title>
        <authorList>
            <person name="Ward N.L."/>
            <person name="Challacombe J.F."/>
            <person name="Janssen P.H."/>
            <person name="Henrissat B."/>
            <person name="Coutinho P.M."/>
            <person name="Wu M."/>
            <person name="Xie G."/>
            <person name="Haft D.H."/>
            <person name="Sait M."/>
            <person name="Badger J."/>
            <person name="Barabote R.D."/>
            <person name="Bradley B."/>
            <person name="Brettin T.S."/>
            <person name="Brinkac L.M."/>
            <person name="Bruce D."/>
            <person name="Creasy T."/>
            <person name="Daugherty S.C."/>
            <person name="Davidsen T.M."/>
            <person name="DeBoy R.T."/>
            <person name="Detter J.C."/>
            <person name="Dodson R.J."/>
            <person name="Durkin A.S."/>
            <person name="Ganapathy A."/>
            <person name="Gwinn-Giglio M."/>
            <person name="Han C.S."/>
            <person name="Khouri H."/>
            <person name="Kiss H."/>
            <person name="Kothari S.P."/>
            <person name="Madupu R."/>
            <person name="Nelson K.E."/>
            <person name="Nelson W.C."/>
            <person name="Paulsen I."/>
            <person name="Penn K."/>
            <person name="Ren Q."/>
            <person name="Rosovitz M.J."/>
            <person name="Selengut J.D."/>
            <person name="Shrivastava S."/>
            <person name="Sullivan S.A."/>
            <person name="Tapia R."/>
            <person name="Thompson L.S."/>
            <person name="Watkins K.L."/>
            <person name="Yang Q."/>
            <person name="Yu C."/>
            <person name="Zafar N."/>
            <person name="Zhou L."/>
            <person name="Kuske C.R."/>
        </authorList>
    </citation>
    <scope>NUCLEOTIDE SEQUENCE [LARGE SCALE GENOMIC DNA]</scope>
    <source>
        <strain evidence="2 3">Ellin345</strain>
    </source>
</reference>
<feature type="transmembrane region" description="Helical" evidence="1">
    <location>
        <begin position="19"/>
        <end position="38"/>
    </location>
</feature>
<keyword evidence="1" id="KW-0812">Transmembrane</keyword>
<feature type="transmembrane region" description="Helical" evidence="1">
    <location>
        <begin position="114"/>
        <end position="130"/>
    </location>
</feature>
<feature type="transmembrane region" description="Helical" evidence="1">
    <location>
        <begin position="50"/>
        <end position="72"/>
    </location>
</feature>
<keyword evidence="3" id="KW-1185">Reference proteome</keyword>
<keyword evidence="1" id="KW-1133">Transmembrane helix</keyword>
<dbReference type="EnsemblBacteria" id="ABF43510">
    <property type="protein sequence ID" value="ABF43510"/>
    <property type="gene ID" value="Acid345_4510"/>
</dbReference>
<name>Q1IHZ0_KORVE</name>